<dbReference type="InterPro" id="IPR035952">
    <property type="entry name" value="Rhomboid-like_sf"/>
</dbReference>
<dbReference type="SUPFAM" id="SSF55729">
    <property type="entry name" value="Acyl-CoA N-acyltransferases (Nat)"/>
    <property type="match status" value="1"/>
</dbReference>
<feature type="transmembrane region" description="Helical" evidence="7">
    <location>
        <begin position="559"/>
        <end position="578"/>
    </location>
</feature>
<dbReference type="Proteomes" id="UP000199022">
    <property type="component" value="Unassembled WGS sequence"/>
</dbReference>
<dbReference type="RefSeq" id="WP_091554581.1">
    <property type="nucleotide sequence ID" value="NZ_BNAC01000002.1"/>
</dbReference>
<evidence type="ECO:0000256" key="2">
    <source>
        <dbReference type="ARBA" id="ARBA00022475"/>
    </source>
</evidence>
<proteinExistence type="predicted"/>
<sequence length="775" mass="82044">MNVVSAGRWVRRSNAVVALVVGLSALASVAAVLPQPHHRRPPGLRPLDSAVAAVDGGRYLLLGAGLVLLLVVRALLRGRRAAWVAAVAALVAATAGSLVVHRHLPVSVVLALLTVGVALNGRSFVARGDPMLVRRGGAVLVGGAALVGVVATVGLYELDGQFRGGTTFLGSVRSAARLLLMLPVDDEPLTRHAEWLVSASRGAALAVVLVGAGLLVAAVSGGRQHGADRAVVARLLAEHATTSLAHFQLLPDKRWLIGRDGQAFVGYGLRGRTAVALGGPVGAPGSRRAVAGEFLELCRRNGWTAGFHQVTGDELDDLAALGLRAYKIGEEAVVPLDAEVPPAGRLGKSIRSAVRRCERAGYRVVALEHPLTDADLARLREVSDAWSADGEHRERTFTLGQFDADQLRATPVLAVVDAEDRVQAFANTLPPYRGRERSFDLMRRRPGSVNGVMDQLFVAMADRFRADGGTGMNLGLAPFTGLEGQPGVPARVMRLLYEHGGALLDYAGLRSFKDKWAPRWEPRYLVTTSESALPRVAVAVARLGELPDRRNPLVRAADLARRFPVTAAAVAVQLWLMLSSAYDPQVHQQLFQAAGSSWDLLTHGQVWRLLTSPVVQASPGLVWVNVLLLAVLPVAEARLGSRWTAVGFFAGDLLGSVPVLVGTRVAAALGFDPARLQLHEVDGGTSAGCWALVAALVVTLPAGRWRRWAGAALALVMVGGLVLDQGIADVQHAVSVAGVVLVLTVGRRLLEARRRPAETADVRPGAPEPVTQDAR</sequence>
<dbReference type="STRING" id="1225127.SAMN05661030_0604"/>
<feature type="transmembrane region" description="Helical" evidence="7">
    <location>
        <begin position="708"/>
        <end position="727"/>
    </location>
</feature>
<feature type="transmembrane region" description="Helical" evidence="7">
    <location>
        <begin position="647"/>
        <end position="671"/>
    </location>
</feature>
<dbReference type="PANTHER" id="PTHR34697">
    <property type="entry name" value="PHOSPHATIDYLGLYCEROL LYSYLTRANSFERASE"/>
    <property type="match status" value="1"/>
</dbReference>
<feature type="transmembrane region" description="Helical" evidence="7">
    <location>
        <begin position="195"/>
        <end position="219"/>
    </location>
</feature>
<dbReference type="Pfam" id="PF09924">
    <property type="entry name" value="LPG_synthase_C"/>
    <property type="match status" value="1"/>
</dbReference>
<protein>
    <submittedName>
        <fullName evidence="9">Lysylphosphatidylglycerol synthetase, C-terminal domain, DUF2156 family</fullName>
    </submittedName>
</protein>
<feature type="transmembrane region" description="Helical" evidence="7">
    <location>
        <begin position="617"/>
        <end position="635"/>
    </location>
</feature>
<keyword evidence="4 7" id="KW-1133">Transmembrane helix</keyword>
<feature type="transmembrane region" description="Helical" evidence="7">
    <location>
        <begin position="683"/>
        <end position="701"/>
    </location>
</feature>
<keyword evidence="2" id="KW-1003">Cell membrane</keyword>
<name>A0A1I1I0Q1_9ACTN</name>
<feature type="transmembrane region" description="Helical" evidence="7">
    <location>
        <begin position="58"/>
        <end position="76"/>
    </location>
</feature>
<dbReference type="GO" id="GO:0016755">
    <property type="term" value="F:aminoacyltransferase activity"/>
    <property type="evidence" value="ECO:0007669"/>
    <property type="project" value="TreeGrafter"/>
</dbReference>
<dbReference type="GO" id="GO:0005886">
    <property type="term" value="C:plasma membrane"/>
    <property type="evidence" value="ECO:0007669"/>
    <property type="project" value="UniProtKB-SubCell"/>
</dbReference>
<evidence type="ECO:0000256" key="3">
    <source>
        <dbReference type="ARBA" id="ARBA00022692"/>
    </source>
</evidence>
<dbReference type="SUPFAM" id="SSF144091">
    <property type="entry name" value="Rhomboid-like"/>
    <property type="match status" value="1"/>
</dbReference>
<feature type="transmembrane region" description="Helical" evidence="7">
    <location>
        <begin position="83"/>
        <end position="100"/>
    </location>
</feature>
<evidence type="ECO:0000313" key="10">
    <source>
        <dbReference type="Proteomes" id="UP000199022"/>
    </source>
</evidence>
<evidence type="ECO:0000256" key="4">
    <source>
        <dbReference type="ARBA" id="ARBA00022989"/>
    </source>
</evidence>
<keyword evidence="3 7" id="KW-0812">Transmembrane</keyword>
<evidence type="ECO:0000256" key="1">
    <source>
        <dbReference type="ARBA" id="ARBA00004651"/>
    </source>
</evidence>
<feature type="transmembrane region" description="Helical" evidence="7">
    <location>
        <begin position="733"/>
        <end position="750"/>
    </location>
</feature>
<dbReference type="InterPro" id="IPR024320">
    <property type="entry name" value="LPG_synthase_C"/>
</dbReference>
<feature type="domain" description="Phosphatidylglycerol lysyltransferase C-terminal" evidence="8">
    <location>
        <begin position="234"/>
        <end position="526"/>
    </location>
</feature>
<evidence type="ECO:0000313" key="9">
    <source>
        <dbReference type="EMBL" id="SFC30009.1"/>
    </source>
</evidence>
<keyword evidence="5 7" id="KW-0472">Membrane</keyword>
<dbReference type="EMBL" id="FOMD01000001">
    <property type="protein sequence ID" value="SFC30009.1"/>
    <property type="molecule type" value="Genomic_DNA"/>
</dbReference>
<dbReference type="Gene3D" id="1.20.1540.10">
    <property type="entry name" value="Rhomboid-like"/>
    <property type="match status" value="1"/>
</dbReference>
<feature type="transmembrane region" description="Helical" evidence="7">
    <location>
        <begin position="137"/>
        <end position="156"/>
    </location>
</feature>
<dbReference type="InterPro" id="IPR016181">
    <property type="entry name" value="Acyl_CoA_acyltransferase"/>
</dbReference>
<keyword evidence="10" id="KW-1185">Reference proteome</keyword>
<dbReference type="GO" id="GO:0055091">
    <property type="term" value="P:phospholipid homeostasis"/>
    <property type="evidence" value="ECO:0007669"/>
    <property type="project" value="TreeGrafter"/>
</dbReference>
<feature type="transmembrane region" description="Helical" evidence="7">
    <location>
        <begin position="106"/>
        <end position="125"/>
    </location>
</feature>
<gene>
    <name evidence="9" type="ORF">SAMN05661030_0604</name>
</gene>
<accession>A0A1I1I0Q1</accession>
<reference evidence="10" key="1">
    <citation type="submission" date="2016-10" db="EMBL/GenBank/DDBJ databases">
        <authorList>
            <person name="Varghese N."/>
            <person name="Submissions S."/>
        </authorList>
    </citation>
    <scope>NUCLEOTIDE SEQUENCE [LARGE SCALE GENOMIC DNA]</scope>
    <source>
        <strain evidence="10">DSM 45962</strain>
    </source>
</reference>
<organism evidence="9 10">
    <name type="scientific">Klenkia taihuensis</name>
    <dbReference type="NCBI Taxonomy" id="1225127"/>
    <lineage>
        <taxon>Bacteria</taxon>
        <taxon>Bacillati</taxon>
        <taxon>Actinomycetota</taxon>
        <taxon>Actinomycetes</taxon>
        <taxon>Geodermatophilales</taxon>
        <taxon>Geodermatophilaceae</taxon>
        <taxon>Klenkia</taxon>
    </lineage>
</organism>
<evidence type="ECO:0000256" key="5">
    <source>
        <dbReference type="ARBA" id="ARBA00023136"/>
    </source>
</evidence>
<dbReference type="InterPro" id="IPR051211">
    <property type="entry name" value="PG_lysyltransferase"/>
</dbReference>
<evidence type="ECO:0000256" key="7">
    <source>
        <dbReference type="SAM" id="Phobius"/>
    </source>
</evidence>
<dbReference type="PANTHER" id="PTHR34697:SF2">
    <property type="entry name" value="PHOSPHATIDYLGLYCEROL LYSYLTRANSFERASE"/>
    <property type="match status" value="1"/>
</dbReference>
<comment type="subcellular location">
    <subcellularLocation>
        <location evidence="1">Cell membrane</location>
        <topology evidence="1">Multi-pass membrane protein</topology>
    </subcellularLocation>
</comment>
<evidence type="ECO:0000259" key="8">
    <source>
        <dbReference type="Pfam" id="PF09924"/>
    </source>
</evidence>
<dbReference type="AlphaFoldDB" id="A0A1I1I0Q1"/>
<evidence type="ECO:0000256" key="6">
    <source>
        <dbReference type="SAM" id="MobiDB-lite"/>
    </source>
</evidence>
<dbReference type="OrthoDB" id="594838at2"/>
<feature type="region of interest" description="Disordered" evidence="6">
    <location>
        <begin position="756"/>
        <end position="775"/>
    </location>
</feature>